<keyword evidence="2" id="KW-1185">Reference proteome</keyword>
<dbReference type="CDD" id="cd07812">
    <property type="entry name" value="SRPBCC"/>
    <property type="match status" value="1"/>
</dbReference>
<reference evidence="1 2" key="1">
    <citation type="submission" date="2024-06" db="EMBL/GenBank/DDBJ databases">
        <title>The Natural Products Discovery Center: Release of the First 8490 Sequenced Strains for Exploring Actinobacteria Biosynthetic Diversity.</title>
        <authorList>
            <person name="Kalkreuter E."/>
            <person name="Kautsar S.A."/>
            <person name="Yang D."/>
            <person name="Bader C.D."/>
            <person name="Teijaro C.N."/>
            <person name="Fluegel L."/>
            <person name="Davis C.M."/>
            <person name="Simpson J.R."/>
            <person name="Lauterbach L."/>
            <person name="Steele A.D."/>
            <person name="Gui C."/>
            <person name="Meng S."/>
            <person name="Li G."/>
            <person name="Viehrig K."/>
            <person name="Ye F."/>
            <person name="Su P."/>
            <person name="Kiefer A.F."/>
            <person name="Nichols A."/>
            <person name="Cepeda A.J."/>
            <person name="Yan W."/>
            <person name="Fan B."/>
            <person name="Jiang Y."/>
            <person name="Adhikari A."/>
            <person name="Zheng C.-J."/>
            <person name="Schuster L."/>
            <person name="Cowan T.M."/>
            <person name="Smanski M.J."/>
            <person name="Chevrette M.G."/>
            <person name="De Carvalho L.P.S."/>
            <person name="Shen B."/>
        </authorList>
    </citation>
    <scope>NUCLEOTIDE SEQUENCE [LARGE SCALE GENOMIC DNA]</scope>
    <source>
        <strain evidence="1 2">NPDC006337</strain>
    </source>
</reference>
<dbReference type="EMBL" id="JBEXZR010000032">
    <property type="protein sequence ID" value="MEU0711201.1"/>
    <property type="molecule type" value="Genomic_DNA"/>
</dbReference>
<evidence type="ECO:0000313" key="1">
    <source>
        <dbReference type="EMBL" id="MEU0711201.1"/>
    </source>
</evidence>
<dbReference type="Pfam" id="PF10604">
    <property type="entry name" value="Polyketide_cyc2"/>
    <property type="match status" value="1"/>
</dbReference>
<accession>A0ABV2WCX2</accession>
<protein>
    <submittedName>
        <fullName evidence="1">SRPBCC family protein</fullName>
    </submittedName>
</protein>
<dbReference type="SUPFAM" id="SSF55961">
    <property type="entry name" value="Bet v1-like"/>
    <property type="match status" value="1"/>
</dbReference>
<proteinExistence type="predicted"/>
<dbReference type="RefSeq" id="WP_359654906.1">
    <property type="nucleotide sequence ID" value="NZ_JBEXZO010000003.1"/>
</dbReference>
<dbReference type="Proteomes" id="UP001550378">
    <property type="component" value="Unassembled WGS sequence"/>
</dbReference>
<dbReference type="InterPro" id="IPR023393">
    <property type="entry name" value="START-like_dom_sf"/>
</dbReference>
<dbReference type="InterPro" id="IPR019587">
    <property type="entry name" value="Polyketide_cyclase/dehydratase"/>
</dbReference>
<gene>
    <name evidence="1" type="ORF">ABZ508_27960</name>
</gene>
<evidence type="ECO:0000313" key="2">
    <source>
        <dbReference type="Proteomes" id="UP001550378"/>
    </source>
</evidence>
<name>A0ABV2WCX2_9ACTN</name>
<sequence>MGHTPQVTAVTVERHIAAPRDRVWEALTDLPGMPGTLSGVTRVEVLTEGPFQTGTRWIETRRMFGKEATEEMRVTACQAPARYVVEAESRGTHYVSEFTVRETAPGRTLVRMVFSARPPGGVRGLLARLLGGLGRRAVARAVERDLADVARTVERRPDGA</sequence>
<dbReference type="Gene3D" id="3.30.530.20">
    <property type="match status" value="1"/>
</dbReference>
<organism evidence="1 2">
    <name type="scientific">Streptomyces lavendulocolor</name>
    <dbReference type="NCBI Taxonomy" id="67316"/>
    <lineage>
        <taxon>Bacteria</taxon>
        <taxon>Bacillati</taxon>
        <taxon>Actinomycetota</taxon>
        <taxon>Actinomycetes</taxon>
        <taxon>Kitasatosporales</taxon>
        <taxon>Streptomycetaceae</taxon>
        <taxon>Streptomyces</taxon>
    </lineage>
</organism>
<comment type="caution">
    <text evidence="1">The sequence shown here is derived from an EMBL/GenBank/DDBJ whole genome shotgun (WGS) entry which is preliminary data.</text>
</comment>